<dbReference type="Gene3D" id="1.10.357.10">
    <property type="entry name" value="Tetracycline Repressor, domain 2"/>
    <property type="match status" value="1"/>
</dbReference>
<evidence type="ECO:0000256" key="2">
    <source>
        <dbReference type="PROSITE-ProRule" id="PRU00335"/>
    </source>
</evidence>
<organism evidence="5 6">
    <name type="scientific">Mycobacterium spongiae</name>
    <dbReference type="NCBI Taxonomy" id="886343"/>
    <lineage>
        <taxon>Bacteria</taxon>
        <taxon>Bacillati</taxon>
        <taxon>Actinomycetota</taxon>
        <taxon>Actinomycetes</taxon>
        <taxon>Mycobacteriales</taxon>
        <taxon>Mycobacteriaceae</taxon>
        <taxon>Mycobacterium</taxon>
    </lineage>
</organism>
<dbReference type="AlphaFoldDB" id="A0A975PY14"/>
<evidence type="ECO:0000313" key="6">
    <source>
        <dbReference type="Proteomes" id="UP000682202"/>
    </source>
</evidence>
<accession>A0A975PY14</accession>
<evidence type="ECO:0000313" key="5">
    <source>
        <dbReference type="EMBL" id="QUR68667.1"/>
    </source>
</evidence>
<dbReference type="InterPro" id="IPR050109">
    <property type="entry name" value="HTH-type_TetR-like_transc_reg"/>
</dbReference>
<evidence type="ECO:0000256" key="3">
    <source>
        <dbReference type="SAM" id="MobiDB-lite"/>
    </source>
</evidence>
<gene>
    <name evidence="5" type="ORF">F6B93_17680</name>
</gene>
<evidence type="ECO:0000259" key="4">
    <source>
        <dbReference type="PROSITE" id="PS50977"/>
    </source>
</evidence>
<dbReference type="InterPro" id="IPR009057">
    <property type="entry name" value="Homeodomain-like_sf"/>
</dbReference>
<feature type="compositionally biased region" description="Polar residues" evidence="3">
    <location>
        <begin position="1"/>
        <end position="10"/>
    </location>
</feature>
<dbReference type="RefSeq" id="WP_211696238.1">
    <property type="nucleotide sequence ID" value="NZ_CP046600.1"/>
</dbReference>
<dbReference type="Pfam" id="PF00440">
    <property type="entry name" value="TetR_N"/>
    <property type="match status" value="1"/>
</dbReference>
<proteinExistence type="predicted"/>
<feature type="region of interest" description="Disordered" evidence="3">
    <location>
        <begin position="1"/>
        <end position="30"/>
    </location>
</feature>
<feature type="domain" description="HTH tetR-type" evidence="4">
    <location>
        <begin position="31"/>
        <end position="90"/>
    </location>
</feature>
<dbReference type="GO" id="GO:0000976">
    <property type="term" value="F:transcription cis-regulatory region binding"/>
    <property type="evidence" value="ECO:0007669"/>
    <property type="project" value="TreeGrafter"/>
</dbReference>
<dbReference type="EMBL" id="CP046600">
    <property type="protein sequence ID" value="QUR68667.1"/>
    <property type="molecule type" value="Genomic_DNA"/>
</dbReference>
<dbReference type="InterPro" id="IPR001647">
    <property type="entry name" value="HTH_TetR"/>
</dbReference>
<keyword evidence="1 2" id="KW-0238">DNA-binding</keyword>
<dbReference type="SUPFAM" id="SSF46689">
    <property type="entry name" value="Homeodomain-like"/>
    <property type="match status" value="1"/>
</dbReference>
<sequence length="222" mass="24047">MSTKKSTNLEKSGGDLARRRGRPLGGGNTPEQARRLLVDAAEACFAQRGMETTMAEVAREAGVTRAVLYRHFAGREELVVAVAVKVMDRYVAQVVRDLMPTDDVENLITESLVFVTTVVSRDPLLILLAASGEHGFASLLANSSILSAKVAGLYEQVFVLFRDQLRPGLEPADVGHYILAVALSLLMDVVPGTNDPDTVRRYARTFVLPAIIASPPRATPVF</sequence>
<dbReference type="KEGG" id="mspg:F6B93_17680"/>
<protein>
    <submittedName>
        <fullName evidence="5">TetR family transcriptional regulator</fullName>
    </submittedName>
</protein>
<keyword evidence="6" id="KW-1185">Reference proteome</keyword>
<dbReference type="PANTHER" id="PTHR30055">
    <property type="entry name" value="HTH-TYPE TRANSCRIPTIONAL REGULATOR RUTR"/>
    <property type="match status" value="1"/>
</dbReference>
<name>A0A975PY14_9MYCO</name>
<dbReference type="GO" id="GO:0003700">
    <property type="term" value="F:DNA-binding transcription factor activity"/>
    <property type="evidence" value="ECO:0007669"/>
    <property type="project" value="TreeGrafter"/>
</dbReference>
<dbReference type="PRINTS" id="PR00455">
    <property type="entry name" value="HTHTETR"/>
</dbReference>
<dbReference type="PANTHER" id="PTHR30055:SF226">
    <property type="entry name" value="HTH-TYPE TRANSCRIPTIONAL REGULATOR PKSA"/>
    <property type="match status" value="1"/>
</dbReference>
<dbReference type="Proteomes" id="UP000682202">
    <property type="component" value="Chromosome"/>
</dbReference>
<evidence type="ECO:0000256" key="1">
    <source>
        <dbReference type="ARBA" id="ARBA00023125"/>
    </source>
</evidence>
<feature type="DNA-binding region" description="H-T-H motif" evidence="2">
    <location>
        <begin position="53"/>
        <end position="72"/>
    </location>
</feature>
<dbReference type="PROSITE" id="PS50977">
    <property type="entry name" value="HTH_TETR_2"/>
    <property type="match status" value="1"/>
</dbReference>
<reference evidence="5" key="1">
    <citation type="submission" date="2019-12" db="EMBL/GenBank/DDBJ databases">
        <title>Mycobacterium spongiae sp. nov.</title>
        <authorList>
            <person name="Stinear T."/>
        </authorList>
    </citation>
    <scope>NUCLEOTIDE SEQUENCE</scope>
    <source>
        <strain evidence="5">FSD4b-SM</strain>
    </source>
</reference>